<keyword evidence="4" id="KW-0808">Transferase</keyword>
<dbReference type="SUPFAM" id="SSF47226">
    <property type="entry name" value="Histidine-containing phosphotransfer domain, HPT domain"/>
    <property type="match status" value="1"/>
</dbReference>
<dbReference type="Proteomes" id="UP000194003">
    <property type="component" value="Unassembled WGS sequence"/>
</dbReference>
<feature type="domain" description="HPt" evidence="3">
    <location>
        <begin position="17"/>
        <end position="110"/>
    </location>
</feature>
<keyword evidence="5" id="KW-1185">Reference proteome</keyword>
<proteinExistence type="predicted"/>
<evidence type="ECO:0000259" key="3">
    <source>
        <dbReference type="PROSITE" id="PS50894"/>
    </source>
</evidence>
<dbReference type="GO" id="GO:0004672">
    <property type="term" value="F:protein kinase activity"/>
    <property type="evidence" value="ECO:0007669"/>
    <property type="project" value="UniProtKB-ARBA"/>
</dbReference>
<evidence type="ECO:0000313" key="5">
    <source>
        <dbReference type="Proteomes" id="UP000194003"/>
    </source>
</evidence>
<name>A0A1Y2K7F4_9PROT</name>
<keyword evidence="4" id="KW-0418">Kinase</keyword>
<dbReference type="STRING" id="1434232.MAIT1_03460"/>
<comment type="caution">
    <text evidence="4">The sequence shown here is derived from an EMBL/GenBank/DDBJ whole genome shotgun (WGS) entry which is preliminary data.</text>
</comment>
<evidence type="ECO:0000313" key="4">
    <source>
        <dbReference type="EMBL" id="OSM05288.1"/>
    </source>
</evidence>
<organism evidence="4 5">
    <name type="scientific">Magnetofaba australis IT-1</name>
    <dbReference type="NCBI Taxonomy" id="1434232"/>
    <lineage>
        <taxon>Bacteria</taxon>
        <taxon>Pseudomonadati</taxon>
        <taxon>Pseudomonadota</taxon>
        <taxon>Magnetococcia</taxon>
        <taxon>Magnetococcales</taxon>
        <taxon>Magnetococcaceae</taxon>
        <taxon>Magnetofaba</taxon>
    </lineage>
</organism>
<dbReference type="Gene3D" id="1.20.120.160">
    <property type="entry name" value="HPT domain"/>
    <property type="match status" value="1"/>
</dbReference>
<protein>
    <submittedName>
        <fullName evidence="4">Putative signal transduction histidine kinase</fullName>
    </submittedName>
</protein>
<evidence type="ECO:0000256" key="1">
    <source>
        <dbReference type="ARBA" id="ARBA00023012"/>
    </source>
</evidence>
<dbReference type="RefSeq" id="WP_085441915.1">
    <property type="nucleotide sequence ID" value="NZ_LVJN01000018.1"/>
</dbReference>
<dbReference type="EMBL" id="LVJN01000018">
    <property type="protein sequence ID" value="OSM05288.1"/>
    <property type="molecule type" value="Genomic_DNA"/>
</dbReference>
<evidence type="ECO:0000256" key="2">
    <source>
        <dbReference type="PROSITE-ProRule" id="PRU00110"/>
    </source>
</evidence>
<dbReference type="AlphaFoldDB" id="A0A1Y2K7F4"/>
<dbReference type="GO" id="GO:0000160">
    <property type="term" value="P:phosphorelay signal transduction system"/>
    <property type="evidence" value="ECO:0007669"/>
    <property type="project" value="UniProtKB-KW"/>
</dbReference>
<reference evidence="4 5" key="1">
    <citation type="journal article" date="2016" name="BMC Genomics">
        <title>Combined genomic and structural analyses of a cultured magnetotactic bacterium reveals its niche adaptation to a dynamic environment.</title>
        <authorList>
            <person name="Araujo A.C."/>
            <person name="Morillo V."/>
            <person name="Cypriano J."/>
            <person name="Teixeira L.C."/>
            <person name="Leao P."/>
            <person name="Lyra S."/>
            <person name="Almeida L.G."/>
            <person name="Bazylinski D.A."/>
            <person name="Vasconcellos A.T."/>
            <person name="Abreu F."/>
            <person name="Lins U."/>
        </authorList>
    </citation>
    <scope>NUCLEOTIDE SEQUENCE [LARGE SCALE GENOMIC DNA]</scope>
    <source>
        <strain evidence="4 5">IT-1</strain>
    </source>
</reference>
<feature type="modified residue" description="Phosphohistidine" evidence="2">
    <location>
        <position position="56"/>
    </location>
</feature>
<dbReference type="InterPro" id="IPR008207">
    <property type="entry name" value="Sig_transdc_His_kin_Hpt_dom"/>
</dbReference>
<keyword evidence="2" id="KW-0597">Phosphoprotein</keyword>
<keyword evidence="1" id="KW-0902">Two-component regulatory system</keyword>
<gene>
    <name evidence="4" type="ORF">MAIT1_03460</name>
</gene>
<dbReference type="PROSITE" id="PS50894">
    <property type="entry name" value="HPT"/>
    <property type="match status" value="1"/>
</dbReference>
<dbReference type="InterPro" id="IPR036641">
    <property type="entry name" value="HPT_dom_sf"/>
</dbReference>
<dbReference type="Pfam" id="PF01627">
    <property type="entry name" value="Hpt"/>
    <property type="match status" value="1"/>
</dbReference>
<accession>A0A1Y2K7F4</accession>
<dbReference type="OrthoDB" id="7448591at2"/>
<sequence>MTKALDSAAIDLLRQELGEDLSLFIETYLQLLPGRIHAIEESVRARDAKQLGAQAHTLKSSSLQLGAHELARCVIELERLSQQEAWAEIDPLAPRVVALAHATREALESIA</sequence>